<proteinExistence type="predicted"/>
<protein>
    <submittedName>
        <fullName evidence="2">DUF1990 domain-containing protein</fullName>
    </submittedName>
</protein>
<dbReference type="AlphaFoldDB" id="A0A3A9XZJ0"/>
<dbReference type="EMBL" id="RAZT01000010">
    <property type="protein sequence ID" value="RKN30192.1"/>
    <property type="molecule type" value="Genomic_DNA"/>
</dbReference>
<dbReference type="PIRSF" id="PIRSF010260">
    <property type="entry name" value="UCP010260"/>
    <property type="match status" value="1"/>
</dbReference>
<organism evidence="2 3">
    <name type="scientific">Micromonospora musae</name>
    <dbReference type="NCBI Taxonomy" id="1894970"/>
    <lineage>
        <taxon>Bacteria</taxon>
        <taxon>Bacillati</taxon>
        <taxon>Actinomycetota</taxon>
        <taxon>Actinomycetes</taxon>
        <taxon>Micromonosporales</taxon>
        <taxon>Micromonosporaceae</taxon>
        <taxon>Micromonospora</taxon>
    </lineage>
</organism>
<dbReference type="Proteomes" id="UP000275865">
    <property type="component" value="Unassembled WGS sequence"/>
</dbReference>
<reference evidence="2 3" key="1">
    <citation type="submission" date="2018-09" db="EMBL/GenBank/DDBJ databases">
        <title>Micromonospora sp. nov. MS1-9, isolated from a root of Musa sp.</title>
        <authorList>
            <person name="Kuncharoen N."/>
            <person name="Kudo T."/>
            <person name="Ohkuma M."/>
            <person name="Yuki M."/>
            <person name="Tanasupawat S."/>
        </authorList>
    </citation>
    <scope>NUCLEOTIDE SEQUENCE [LARGE SCALE GENOMIC DNA]</scope>
    <source>
        <strain evidence="2 3">MS1-9</strain>
    </source>
</reference>
<evidence type="ECO:0000313" key="2">
    <source>
        <dbReference type="EMBL" id="RKN30192.1"/>
    </source>
</evidence>
<dbReference type="InterPro" id="IPR018960">
    <property type="entry name" value="DUF1990"/>
</dbReference>
<comment type="caution">
    <text evidence="2">The sequence shown here is derived from an EMBL/GenBank/DDBJ whole genome shotgun (WGS) entry which is preliminary data.</text>
</comment>
<dbReference type="Pfam" id="PF09348">
    <property type="entry name" value="DUF1990"/>
    <property type="match status" value="1"/>
</dbReference>
<sequence length="184" mass="19727">MRLPRDQKRLGELAAAELTYAEPGATRHRLPPGYRPASRDARLGVGRTVFDRAVDGLLSWEMHRGAGLAVTASGPSAVDGAVVLLRWGIRPLGFLGPCRVVYQVDEPDRRGFAYGTLPGHPVRGEELFVVRIGPDGEARLAITAFSRPASLAARLGGPAGRKVQAIVTDRYVRALQRIAAGGAR</sequence>
<evidence type="ECO:0000259" key="1">
    <source>
        <dbReference type="Pfam" id="PF09348"/>
    </source>
</evidence>
<name>A0A3A9XZJ0_9ACTN</name>
<gene>
    <name evidence="2" type="ORF">D7044_21025</name>
</gene>
<dbReference type="InterPro" id="IPR014457">
    <property type="entry name" value="UCP010260"/>
</dbReference>
<feature type="domain" description="DUF1990" evidence="1">
    <location>
        <begin position="19"/>
        <end position="174"/>
    </location>
</feature>
<evidence type="ECO:0000313" key="3">
    <source>
        <dbReference type="Proteomes" id="UP000275865"/>
    </source>
</evidence>
<accession>A0A3A9XZJ0</accession>
<dbReference type="PANTHER" id="PTHR34202">
    <property type="entry name" value="UPF0548 PROTEIN"/>
    <property type="match status" value="1"/>
</dbReference>
<dbReference type="PANTHER" id="PTHR34202:SF1">
    <property type="entry name" value="UPF0548 PROTEIN"/>
    <property type="match status" value="1"/>
</dbReference>